<dbReference type="Proteomes" id="UP001208689">
    <property type="component" value="Chromosome"/>
</dbReference>
<dbReference type="InterPro" id="IPR033941">
    <property type="entry name" value="IPMI_cat"/>
</dbReference>
<keyword evidence="2 6" id="KW-0479">Metal-binding</keyword>
<dbReference type="CDD" id="cd01583">
    <property type="entry name" value="IPMI"/>
    <property type="match status" value="1"/>
</dbReference>
<feature type="binding site" evidence="6">
    <location>
        <position position="365"/>
    </location>
    <ligand>
        <name>[4Fe-4S] cluster</name>
        <dbReference type="ChEBI" id="CHEBI:49883"/>
    </ligand>
</feature>
<dbReference type="Gene3D" id="3.30.499.10">
    <property type="entry name" value="Aconitase, domain 3"/>
    <property type="match status" value="2"/>
</dbReference>
<comment type="cofactor">
    <cofactor evidence="6">
        <name>[4Fe-4S] cluster</name>
        <dbReference type="ChEBI" id="CHEBI:49883"/>
    </cofactor>
    <text evidence="6">Binds 1 [4Fe-4S] cluster per subunit.</text>
</comment>
<dbReference type="InterPro" id="IPR011826">
    <property type="entry name" value="HAcnase/IPMdehydase_lsu_prok"/>
</dbReference>
<dbReference type="Pfam" id="PF00330">
    <property type="entry name" value="Aconitase"/>
    <property type="match status" value="1"/>
</dbReference>
<dbReference type="HAMAP" id="MF_01027">
    <property type="entry name" value="LeuC_type2"/>
    <property type="match status" value="1"/>
</dbReference>
<keyword evidence="4 6" id="KW-0411">Iron-sulfur</keyword>
<dbReference type="InterPro" id="IPR001030">
    <property type="entry name" value="Acoase/IPM_deHydtase_lsu_aba"/>
</dbReference>
<comment type="function">
    <text evidence="6">Catalyzes the isomerization between 2-isopropylmalate and 3-isopropylmalate, via the formation of 2-isopropylmaleate.</text>
</comment>
<evidence type="ECO:0000256" key="1">
    <source>
        <dbReference type="ARBA" id="ARBA00022485"/>
    </source>
</evidence>
<evidence type="ECO:0000256" key="2">
    <source>
        <dbReference type="ARBA" id="ARBA00022723"/>
    </source>
</evidence>
<dbReference type="PRINTS" id="PR00415">
    <property type="entry name" value="ACONITASE"/>
</dbReference>
<keyword evidence="8" id="KW-0413">Isomerase</keyword>
<dbReference type="PANTHER" id="PTHR43822">
    <property type="entry name" value="HOMOACONITASE, MITOCHONDRIAL-RELATED"/>
    <property type="match status" value="1"/>
</dbReference>
<comment type="pathway">
    <text evidence="6">Amino-acid biosynthesis; L-leucine biosynthesis; L-leucine from 3-methyl-2-oxobutanoate: step 2/4.</text>
</comment>
<comment type="subunit">
    <text evidence="6">Heterodimer of LeuC and LeuD.</text>
</comment>
<proteinExistence type="inferred from homology"/>
<evidence type="ECO:0000313" key="8">
    <source>
        <dbReference type="EMBL" id="UYP45158.1"/>
    </source>
</evidence>
<organism evidence="8 9">
    <name type="scientific">Candidatus Lokiarchaeum ossiferum</name>
    <dbReference type="NCBI Taxonomy" id="2951803"/>
    <lineage>
        <taxon>Archaea</taxon>
        <taxon>Promethearchaeati</taxon>
        <taxon>Promethearchaeota</taxon>
        <taxon>Promethearchaeia</taxon>
        <taxon>Promethearchaeales</taxon>
        <taxon>Promethearchaeaceae</taxon>
        <taxon>Candidatus Lokiarchaeum</taxon>
    </lineage>
</organism>
<gene>
    <name evidence="6" type="primary">leuC</name>
    <name evidence="8" type="ORF">NEF87_001443</name>
</gene>
<dbReference type="EMBL" id="CP104013">
    <property type="protein sequence ID" value="UYP45158.1"/>
    <property type="molecule type" value="Genomic_DNA"/>
</dbReference>
<dbReference type="PANTHER" id="PTHR43822:SF2">
    <property type="entry name" value="HOMOACONITASE, MITOCHONDRIAL"/>
    <property type="match status" value="1"/>
</dbReference>
<dbReference type="EC" id="4.2.1.33" evidence="6"/>
<dbReference type="PROSITE" id="PS01244">
    <property type="entry name" value="ACONITASE_2"/>
    <property type="match status" value="1"/>
</dbReference>
<evidence type="ECO:0000256" key="5">
    <source>
        <dbReference type="ARBA" id="ARBA00023239"/>
    </source>
</evidence>
<evidence type="ECO:0000256" key="4">
    <source>
        <dbReference type="ARBA" id="ARBA00023014"/>
    </source>
</evidence>
<dbReference type="GO" id="GO:0016853">
    <property type="term" value="F:isomerase activity"/>
    <property type="evidence" value="ECO:0007669"/>
    <property type="project" value="UniProtKB-KW"/>
</dbReference>
<keyword evidence="6" id="KW-0028">Amino-acid biosynthesis</keyword>
<dbReference type="GO" id="GO:0003861">
    <property type="term" value="F:3-isopropylmalate dehydratase activity"/>
    <property type="evidence" value="ECO:0007669"/>
    <property type="project" value="UniProtKB-EC"/>
</dbReference>
<evidence type="ECO:0000256" key="3">
    <source>
        <dbReference type="ARBA" id="ARBA00023004"/>
    </source>
</evidence>
<evidence type="ECO:0000256" key="6">
    <source>
        <dbReference type="HAMAP-Rule" id="MF_01027"/>
    </source>
</evidence>
<sequence length="427" mass="46582">MSISDQIFAQHAGKTRVESGEFIECDIDLVMVHEQLGGRIAPEYMKLNQSKIWDPAKVFYILDHWVPPPDVRAAKMHQVANEFAQKYKFKWNMGQNLGICHQVLPELGFAQPGNLIVGSDSHTTTYGAFNCLSTGIGATDVSVIFSTGHLWFKVPETIRISFEGSLGPKSMGKDVALSLLGKYRTDGAIYRGFEFGGSGLKNISIAGRMSISNMVVEMGAKCGIFESDALLQQWLMAHTHPSYTSPNSRVINPEEDSNYCDNISINLVDIPPLVAKPYSPDNVIPVEELGQIEIDEAFIGSCTNGRLEDLRIAAQIVKGKTVKSSVKFIIIPASRQIYLDALQEGLIEIFIRAGGVVEYPSCGPCIGGHMGVLGPNEVCVSTSNRNFKGRMGHPDSQSYLASPAVVAASALHGYITVPDTKIWGNKK</sequence>
<keyword evidence="6" id="KW-0100">Branched-chain amino acid biosynthesis</keyword>
<feature type="domain" description="Aconitase/3-isopropylmalate dehydratase large subunit alpha/beta/alpha" evidence="7">
    <location>
        <begin position="6"/>
        <end position="288"/>
    </location>
</feature>
<dbReference type="InterPro" id="IPR006251">
    <property type="entry name" value="Homoacnase/IPMdehydase_lsu"/>
</dbReference>
<dbReference type="NCBIfam" id="TIGR02086">
    <property type="entry name" value="IPMI_arch"/>
    <property type="match status" value="1"/>
</dbReference>
<evidence type="ECO:0000313" key="9">
    <source>
        <dbReference type="Proteomes" id="UP001208689"/>
    </source>
</evidence>
<reference evidence="8" key="1">
    <citation type="submission" date="2022-09" db="EMBL/GenBank/DDBJ databases">
        <title>Actin cytoskeleton and complex cell architecture in an #Asgard archaeon.</title>
        <authorList>
            <person name="Ponce Toledo R.I."/>
            <person name="Schleper C."/>
            <person name="Rodrigues Oliveira T."/>
            <person name="Wollweber F."/>
            <person name="Xu J."/>
            <person name="Rittmann S."/>
            <person name="Klingl A."/>
            <person name="Pilhofer M."/>
        </authorList>
    </citation>
    <scope>NUCLEOTIDE SEQUENCE</scope>
    <source>
        <strain evidence="8">B-35</strain>
    </source>
</reference>
<keyword evidence="6" id="KW-0432">Leucine biosynthesis</keyword>
<dbReference type="InterPro" id="IPR050067">
    <property type="entry name" value="IPM_dehydratase_rel_enz"/>
</dbReference>
<dbReference type="NCBIfam" id="TIGR01343">
    <property type="entry name" value="hacA_fam"/>
    <property type="match status" value="1"/>
</dbReference>
<dbReference type="InterPro" id="IPR036008">
    <property type="entry name" value="Aconitase_4Fe-4S_dom"/>
</dbReference>
<comment type="similarity">
    <text evidence="6">Belongs to the aconitase/IPM isomerase family. LeuC type 2 subfamily.</text>
</comment>
<keyword evidence="3 6" id="KW-0408">Iron</keyword>
<keyword evidence="5 6" id="KW-0456">Lyase</keyword>
<evidence type="ECO:0000259" key="7">
    <source>
        <dbReference type="Pfam" id="PF00330"/>
    </source>
</evidence>
<protein>
    <recommendedName>
        <fullName evidence="6">3-isopropylmalate dehydratase large subunit</fullName>
        <ecNumber evidence="6">4.2.1.33</ecNumber>
    </recommendedName>
    <alternativeName>
        <fullName evidence="6">Alpha-IPM isomerase</fullName>
        <shortName evidence="6">IPMI</shortName>
    </alternativeName>
    <alternativeName>
        <fullName evidence="6">Isopropylmalate isomerase</fullName>
    </alternativeName>
</protein>
<keyword evidence="1 6" id="KW-0004">4Fe-4S</keyword>
<name>A0ABY6HNS3_9ARCH</name>
<accession>A0ABY6HNS3</accession>
<dbReference type="NCBIfam" id="NF001614">
    <property type="entry name" value="PRK00402.1"/>
    <property type="match status" value="1"/>
</dbReference>
<feature type="binding site" evidence="6">
    <location>
        <position position="302"/>
    </location>
    <ligand>
        <name>[4Fe-4S] cluster</name>
        <dbReference type="ChEBI" id="CHEBI:49883"/>
    </ligand>
</feature>
<keyword evidence="9" id="KW-1185">Reference proteome</keyword>
<feature type="binding site" evidence="6">
    <location>
        <position position="362"/>
    </location>
    <ligand>
        <name>[4Fe-4S] cluster</name>
        <dbReference type="ChEBI" id="CHEBI:49883"/>
    </ligand>
</feature>
<dbReference type="InterPro" id="IPR015931">
    <property type="entry name" value="Acnase/IPM_dHydase_lsu_aba_1/3"/>
</dbReference>
<dbReference type="SUPFAM" id="SSF53732">
    <property type="entry name" value="Aconitase iron-sulfur domain"/>
    <property type="match status" value="1"/>
</dbReference>
<comment type="catalytic activity">
    <reaction evidence="6">
        <text>(2R,3S)-3-isopropylmalate = (2S)-2-isopropylmalate</text>
        <dbReference type="Rhea" id="RHEA:32287"/>
        <dbReference type="ChEBI" id="CHEBI:1178"/>
        <dbReference type="ChEBI" id="CHEBI:35121"/>
        <dbReference type="EC" id="4.2.1.33"/>
    </reaction>
</comment>
<dbReference type="InterPro" id="IPR018136">
    <property type="entry name" value="Aconitase_4Fe-4S_BS"/>
</dbReference>
<dbReference type="PROSITE" id="PS00450">
    <property type="entry name" value="ACONITASE_1"/>
    <property type="match status" value="1"/>
</dbReference>